<keyword evidence="2" id="KW-1185">Reference proteome</keyword>
<protein>
    <submittedName>
        <fullName evidence="1">Uncharacterized protein</fullName>
    </submittedName>
</protein>
<comment type="caution">
    <text evidence="1">The sequence shown here is derived from an EMBL/GenBank/DDBJ whole genome shotgun (WGS) entry which is preliminary data.</text>
</comment>
<reference evidence="1" key="1">
    <citation type="submission" date="2022-07" db="EMBL/GenBank/DDBJ databases">
        <authorList>
            <person name="Macas J."/>
            <person name="Novak P."/>
            <person name="Neumann P."/>
        </authorList>
    </citation>
    <scope>NUCLEOTIDE SEQUENCE</scope>
</reference>
<dbReference type="Proteomes" id="UP001152484">
    <property type="component" value="Unassembled WGS sequence"/>
</dbReference>
<evidence type="ECO:0000313" key="1">
    <source>
        <dbReference type="EMBL" id="CAH9098510.1"/>
    </source>
</evidence>
<name>A0A9P0ZFR9_CUSEU</name>
<accession>A0A9P0ZFR9</accession>
<gene>
    <name evidence="1" type="ORF">CEURO_LOCUS14278</name>
</gene>
<organism evidence="1 2">
    <name type="scientific">Cuscuta europaea</name>
    <name type="common">European dodder</name>
    <dbReference type="NCBI Taxonomy" id="41803"/>
    <lineage>
        <taxon>Eukaryota</taxon>
        <taxon>Viridiplantae</taxon>
        <taxon>Streptophyta</taxon>
        <taxon>Embryophyta</taxon>
        <taxon>Tracheophyta</taxon>
        <taxon>Spermatophyta</taxon>
        <taxon>Magnoliopsida</taxon>
        <taxon>eudicotyledons</taxon>
        <taxon>Gunneridae</taxon>
        <taxon>Pentapetalae</taxon>
        <taxon>asterids</taxon>
        <taxon>lamiids</taxon>
        <taxon>Solanales</taxon>
        <taxon>Convolvulaceae</taxon>
        <taxon>Cuscuteae</taxon>
        <taxon>Cuscuta</taxon>
        <taxon>Cuscuta subgen. Cuscuta</taxon>
    </lineage>
</organism>
<sequence length="113" mass="12838">MASRIPYGPSEVNVDLFVVQDAFKSSDEFTAIKEEYTLHQLPAIFGAHIEKFPRGDEQHRAGVDLLDKDPQVKHWNNSLTGNHYVMGCQHILRPFVARLQHQLGRQVQASDLS</sequence>
<dbReference type="AlphaFoldDB" id="A0A9P0ZFR9"/>
<dbReference type="EMBL" id="CAMAPE010000036">
    <property type="protein sequence ID" value="CAH9098510.1"/>
    <property type="molecule type" value="Genomic_DNA"/>
</dbReference>
<evidence type="ECO:0000313" key="2">
    <source>
        <dbReference type="Proteomes" id="UP001152484"/>
    </source>
</evidence>
<proteinExistence type="predicted"/>